<proteinExistence type="predicted"/>
<evidence type="ECO:0000313" key="2">
    <source>
        <dbReference type="EMBL" id="KAJ3647890.1"/>
    </source>
</evidence>
<name>A0AA38I1H2_9CUCU</name>
<reference evidence="2" key="1">
    <citation type="journal article" date="2023" name="G3 (Bethesda)">
        <title>Whole genome assemblies of Zophobas morio and Tenebrio molitor.</title>
        <authorList>
            <person name="Kaur S."/>
            <person name="Stinson S.A."/>
            <person name="diCenzo G.C."/>
        </authorList>
    </citation>
    <scope>NUCLEOTIDE SEQUENCE</scope>
    <source>
        <strain evidence="2">QUZm001</strain>
    </source>
</reference>
<keyword evidence="3" id="KW-1185">Reference proteome</keyword>
<accession>A0AA38I1H2</accession>
<dbReference type="Proteomes" id="UP001168821">
    <property type="component" value="Unassembled WGS sequence"/>
</dbReference>
<evidence type="ECO:0000313" key="3">
    <source>
        <dbReference type="Proteomes" id="UP001168821"/>
    </source>
</evidence>
<protein>
    <submittedName>
        <fullName evidence="2">Uncharacterized protein</fullName>
    </submittedName>
</protein>
<feature type="region of interest" description="Disordered" evidence="1">
    <location>
        <begin position="109"/>
        <end position="135"/>
    </location>
</feature>
<gene>
    <name evidence="2" type="ORF">Zmor_019739</name>
</gene>
<organism evidence="2 3">
    <name type="scientific">Zophobas morio</name>
    <dbReference type="NCBI Taxonomy" id="2755281"/>
    <lineage>
        <taxon>Eukaryota</taxon>
        <taxon>Metazoa</taxon>
        <taxon>Ecdysozoa</taxon>
        <taxon>Arthropoda</taxon>
        <taxon>Hexapoda</taxon>
        <taxon>Insecta</taxon>
        <taxon>Pterygota</taxon>
        <taxon>Neoptera</taxon>
        <taxon>Endopterygota</taxon>
        <taxon>Coleoptera</taxon>
        <taxon>Polyphaga</taxon>
        <taxon>Cucujiformia</taxon>
        <taxon>Tenebrionidae</taxon>
        <taxon>Zophobas</taxon>
    </lineage>
</organism>
<comment type="caution">
    <text evidence="2">The sequence shown here is derived from an EMBL/GenBank/DDBJ whole genome shotgun (WGS) entry which is preliminary data.</text>
</comment>
<feature type="region of interest" description="Disordered" evidence="1">
    <location>
        <begin position="1"/>
        <end position="20"/>
    </location>
</feature>
<dbReference type="AlphaFoldDB" id="A0AA38I1H2"/>
<dbReference type="EMBL" id="JALNTZ010000006">
    <property type="protein sequence ID" value="KAJ3647890.1"/>
    <property type="molecule type" value="Genomic_DNA"/>
</dbReference>
<sequence length="135" mass="15198">MKPAIRQNDPITIPLPPPPAKTKRKLAPLLSLLPPTPVHFTQILNRNNNDRFMTHENIQRRSRLHHNPETFPIASRRSRHSPPHNARLIRGGKDRIFFDRGKLECRMGGNCPSGAAPRQPPAIAIDSESRNAVST</sequence>
<evidence type="ECO:0000256" key="1">
    <source>
        <dbReference type="SAM" id="MobiDB-lite"/>
    </source>
</evidence>